<evidence type="ECO:0000256" key="6">
    <source>
        <dbReference type="ARBA" id="ARBA00023136"/>
    </source>
</evidence>
<evidence type="ECO:0000256" key="1">
    <source>
        <dbReference type="ARBA" id="ARBA00004651"/>
    </source>
</evidence>
<dbReference type="Pfam" id="PF07690">
    <property type="entry name" value="MFS_1"/>
    <property type="match status" value="1"/>
</dbReference>
<dbReference type="SUPFAM" id="SSF103473">
    <property type="entry name" value="MFS general substrate transporter"/>
    <property type="match status" value="1"/>
</dbReference>
<evidence type="ECO:0000256" key="3">
    <source>
        <dbReference type="ARBA" id="ARBA00022475"/>
    </source>
</evidence>
<feature type="transmembrane region" description="Helical" evidence="7">
    <location>
        <begin position="287"/>
        <end position="307"/>
    </location>
</feature>
<evidence type="ECO:0000313" key="8">
    <source>
        <dbReference type="EMBL" id="AOR23391.1"/>
    </source>
</evidence>
<dbReference type="OrthoDB" id="9775268at2"/>
<evidence type="ECO:0000313" key="9">
    <source>
        <dbReference type="Proteomes" id="UP000094652"/>
    </source>
</evidence>
<evidence type="ECO:0000256" key="4">
    <source>
        <dbReference type="ARBA" id="ARBA00022692"/>
    </source>
</evidence>
<feature type="transmembrane region" description="Helical" evidence="7">
    <location>
        <begin position="358"/>
        <end position="378"/>
    </location>
</feature>
<keyword evidence="5 7" id="KW-1133">Transmembrane helix</keyword>
<feature type="transmembrane region" description="Helical" evidence="7">
    <location>
        <begin position="219"/>
        <end position="245"/>
    </location>
</feature>
<keyword evidence="3" id="KW-1003">Cell membrane</keyword>
<feature type="transmembrane region" description="Helical" evidence="7">
    <location>
        <begin position="257"/>
        <end position="275"/>
    </location>
</feature>
<feature type="transmembrane region" description="Helical" evidence="7">
    <location>
        <begin position="319"/>
        <end position="346"/>
    </location>
</feature>
<feature type="transmembrane region" description="Helical" evidence="7">
    <location>
        <begin position="103"/>
        <end position="130"/>
    </location>
</feature>
<dbReference type="Proteomes" id="UP000094652">
    <property type="component" value="Chromosome"/>
</dbReference>
<gene>
    <name evidence="8" type="ORF">BGI42_06425</name>
</gene>
<dbReference type="Gene3D" id="1.20.1250.20">
    <property type="entry name" value="MFS general substrate transporter like domains"/>
    <property type="match status" value="1"/>
</dbReference>
<comment type="subcellular location">
    <subcellularLocation>
        <location evidence="1">Cell membrane</location>
        <topology evidence="1">Multi-pass membrane protein</topology>
    </subcellularLocation>
</comment>
<accession>A0A1D7XJ80</accession>
<feature type="transmembrane region" description="Helical" evidence="7">
    <location>
        <begin position="384"/>
        <end position="404"/>
    </location>
</feature>
<reference evidence="9" key="1">
    <citation type="submission" date="2016-09" db="EMBL/GenBank/DDBJ databases">
        <title>Genomics of Clostridium taeniosporum, an organism which forms endospores with ribbon-like appendages.</title>
        <authorList>
            <person name="Walker J.R."/>
        </authorList>
    </citation>
    <scope>NUCLEOTIDE SEQUENCE [LARGE SCALE GENOMIC DNA]</scope>
    <source>
        <strain evidence="9">1/k</strain>
    </source>
</reference>
<dbReference type="GO" id="GO:0005886">
    <property type="term" value="C:plasma membrane"/>
    <property type="evidence" value="ECO:0007669"/>
    <property type="project" value="UniProtKB-SubCell"/>
</dbReference>
<protein>
    <submittedName>
        <fullName evidence="8">MFS transporter</fullName>
    </submittedName>
</protein>
<organism evidence="8 9">
    <name type="scientific">Clostridium taeniosporum</name>
    <dbReference type="NCBI Taxonomy" id="394958"/>
    <lineage>
        <taxon>Bacteria</taxon>
        <taxon>Bacillati</taxon>
        <taxon>Bacillota</taxon>
        <taxon>Clostridia</taxon>
        <taxon>Eubacteriales</taxon>
        <taxon>Clostridiaceae</taxon>
        <taxon>Clostridium</taxon>
    </lineage>
</organism>
<dbReference type="GO" id="GO:0022857">
    <property type="term" value="F:transmembrane transporter activity"/>
    <property type="evidence" value="ECO:0007669"/>
    <property type="project" value="InterPro"/>
</dbReference>
<evidence type="ECO:0000256" key="7">
    <source>
        <dbReference type="SAM" id="Phobius"/>
    </source>
</evidence>
<keyword evidence="2" id="KW-0813">Transport</keyword>
<dbReference type="AlphaFoldDB" id="A0A1D7XJ80"/>
<feature type="transmembrane region" description="Helical" evidence="7">
    <location>
        <begin position="74"/>
        <end position="91"/>
    </location>
</feature>
<keyword evidence="9" id="KW-1185">Reference proteome</keyword>
<dbReference type="PANTHER" id="PTHR43266:SF9">
    <property type="entry name" value="PERMEASE, MAJOR FACILITATOR SUPERFAMILY-RELATED"/>
    <property type="match status" value="1"/>
</dbReference>
<evidence type="ECO:0000256" key="2">
    <source>
        <dbReference type="ARBA" id="ARBA00022448"/>
    </source>
</evidence>
<dbReference type="CDD" id="cd06173">
    <property type="entry name" value="MFS_MefA_like"/>
    <property type="match status" value="1"/>
</dbReference>
<dbReference type="InterPro" id="IPR011701">
    <property type="entry name" value="MFS"/>
</dbReference>
<dbReference type="KEGG" id="ctae:BGI42_06425"/>
<keyword evidence="6 7" id="KW-0472">Membrane</keyword>
<evidence type="ECO:0000256" key="5">
    <source>
        <dbReference type="ARBA" id="ARBA00022989"/>
    </source>
</evidence>
<dbReference type="EMBL" id="CP017253">
    <property type="protein sequence ID" value="AOR23391.1"/>
    <property type="molecule type" value="Genomic_DNA"/>
</dbReference>
<name>A0A1D7XJ80_9CLOT</name>
<feature type="transmembrane region" description="Helical" evidence="7">
    <location>
        <begin position="177"/>
        <end position="198"/>
    </location>
</feature>
<dbReference type="RefSeq" id="WP_069679542.1">
    <property type="nucleotide sequence ID" value="NZ_CP017253.2"/>
</dbReference>
<dbReference type="InterPro" id="IPR036259">
    <property type="entry name" value="MFS_trans_sf"/>
</dbReference>
<feature type="transmembrane region" description="Helical" evidence="7">
    <location>
        <begin position="9"/>
        <end position="35"/>
    </location>
</feature>
<feature type="transmembrane region" description="Helical" evidence="7">
    <location>
        <begin position="47"/>
        <end position="69"/>
    </location>
</feature>
<proteinExistence type="predicted"/>
<dbReference type="PANTHER" id="PTHR43266">
    <property type="entry name" value="MACROLIDE-EFFLUX PROTEIN"/>
    <property type="match status" value="1"/>
</dbReference>
<sequence>MNLIKNKDFCLIIVGNFVSLLGTQMLEIALSLYILKTTGSATKFASVLSIALIPMLLLGPIGGVFVDWFNRKKIIVLLDFLSGISILYYAFEFWINKGLTINQIYLLTIILSTISAIFNPAMNTVIPSVVKKEQLLDANGIHSVSKNTANFLGPMIAGTLFGFCGLLPILILDSASFFISSFSEMFISIPLNVNSENIGVNRFIKDFKEGLAFIKNKKILMNIIIMGLIINFACSPIFSVGFNYISKIDLGVSDYEFGVLNSIIMMAAFFAPILCKIVSKKFKLGKILFLDIFIVSLMYFVVAFICSKRYLGLFSTNSIPYISLVVVGFILILVVSTGNLALNVIIQKETPILYLGRINSVLNTSLMAAIPIGQMIFGVLFDKYPSSICVIISAVILFITVNLFKRSLFEDES</sequence>
<keyword evidence="4 7" id="KW-0812">Transmembrane</keyword>
<feature type="transmembrane region" description="Helical" evidence="7">
    <location>
        <begin position="151"/>
        <end position="171"/>
    </location>
</feature>